<dbReference type="Proteomes" id="UP000007360">
    <property type="component" value="Unassembled WGS sequence"/>
</dbReference>
<accession>K2R5S0</accession>
<feature type="compositionally biased region" description="Basic and acidic residues" evidence="1">
    <location>
        <begin position="346"/>
        <end position="356"/>
    </location>
</feature>
<dbReference type="PATRIC" id="fig|1204725.3.peg.777"/>
<reference evidence="2 3" key="1">
    <citation type="journal article" date="2012" name="J. Bacteriol.">
        <title>Draft genome sequence of Methanobacterium formicicum DSM 3637, an archaebacterium isolated from the methane producer amoeba Pelomyxa palustris.</title>
        <authorList>
            <person name="Gutierrez G."/>
        </authorList>
    </citation>
    <scope>NUCLEOTIDE SEQUENCE [LARGE SCALE GENOMIC DNA]</scope>
    <source>
        <strain evidence="3">DSM 3637 / PP1</strain>
    </source>
</reference>
<keyword evidence="3" id="KW-1185">Reference proteome</keyword>
<gene>
    <name evidence="2" type="ORF">A994_03853</name>
</gene>
<feature type="compositionally biased region" description="Polar residues" evidence="1">
    <location>
        <begin position="334"/>
        <end position="345"/>
    </location>
</feature>
<name>K2R5S0_METFP</name>
<dbReference type="AlphaFoldDB" id="K2R5S0"/>
<protein>
    <recommendedName>
        <fullName evidence="4">Nucleotidyltransferase</fullName>
    </recommendedName>
</protein>
<comment type="caution">
    <text evidence="2">The sequence shown here is derived from an EMBL/GenBank/DDBJ whole genome shotgun (WGS) entry which is preliminary data.</text>
</comment>
<sequence>MAPLPSYFNKFLTKITLTSNQVQNLSNGHLTLRDRLENDEKLSKIISRNFLQGSYIRFTAIRPISGKRSDVDVIVVTTLDKDNCLPREAHDLFIPFLEKHYKDKYEIQGRSIGISLTNVDLDIVVTAAPSNSEEDILKKMESISGLSPLYLTRELESPIVKVNYQEIALKDDSEKKETPLYIPDREANVWEETNPLEQIKWTNEKNIAANGYYRKVVKALKWWRNLKYPGENPKSYPLEHFIGDCCPDNINSVAEGVTLTLENMANIENKPFLKDRGVPEHDVFGRLTEEEYKEFHSQVVDEAVIARAALDSTDNEESIEKWRELFGNRFPESLQESGSGSYKSTGKQEDPGGRFA</sequence>
<dbReference type="RefSeq" id="WP_004029978.1">
    <property type="nucleotide sequence ID" value="NZ_AMPO01000002.1"/>
</dbReference>
<evidence type="ECO:0000256" key="1">
    <source>
        <dbReference type="SAM" id="MobiDB-lite"/>
    </source>
</evidence>
<evidence type="ECO:0000313" key="3">
    <source>
        <dbReference type="Proteomes" id="UP000007360"/>
    </source>
</evidence>
<dbReference type="OrthoDB" id="299138at2157"/>
<feature type="region of interest" description="Disordered" evidence="1">
    <location>
        <begin position="331"/>
        <end position="356"/>
    </location>
</feature>
<evidence type="ECO:0000313" key="2">
    <source>
        <dbReference type="EMBL" id="EKF86587.1"/>
    </source>
</evidence>
<dbReference type="EMBL" id="AMPO01000002">
    <property type="protein sequence ID" value="EKF86587.1"/>
    <property type="molecule type" value="Genomic_DNA"/>
</dbReference>
<organism evidence="2 3">
    <name type="scientific">Methanobacterium formicicum (strain DSM 3637 / PP1)</name>
    <dbReference type="NCBI Taxonomy" id="1204725"/>
    <lineage>
        <taxon>Archaea</taxon>
        <taxon>Methanobacteriati</taxon>
        <taxon>Methanobacteriota</taxon>
        <taxon>Methanomada group</taxon>
        <taxon>Methanobacteria</taxon>
        <taxon>Methanobacteriales</taxon>
        <taxon>Methanobacteriaceae</taxon>
        <taxon>Methanobacterium</taxon>
    </lineage>
</organism>
<evidence type="ECO:0008006" key="4">
    <source>
        <dbReference type="Google" id="ProtNLM"/>
    </source>
</evidence>
<dbReference type="Pfam" id="PF18144">
    <property type="entry name" value="SMODS"/>
    <property type="match status" value="1"/>
</dbReference>
<proteinExistence type="predicted"/>